<dbReference type="SUPFAM" id="SSF51735">
    <property type="entry name" value="NAD(P)-binding Rossmann-fold domains"/>
    <property type="match status" value="1"/>
</dbReference>
<accession>A0A5C6RMC5</accession>
<evidence type="ECO:0000256" key="3">
    <source>
        <dbReference type="ARBA" id="ARBA00023141"/>
    </source>
</evidence>
<dbReference type="GO" id="GO:0019632">
    <property type="term" value="P:shikimate metabolic process"/>
    <property type="evidence" value="ECO:0007669"/>
    <property type="project" value="TreeGrafter"/>
</dbReference>
<dbReference type="InterPro" id="IPR046346">
    <property type="entry name" value="Aminoacid_DH-like_N_sf"/>
</dbReference>
<dbReference type="GO" id="GO:0009423">
    <property type="term" value="P:chorismate biosynthetic process"/>
    <property type="evidence" value="ECO:0007669"/>
    <property type="project" value="TreeGrafter"/>
</dbReference>
<dbReference type="GO" id="GO:0005829">
    <property type="term" value="C:cytosol"/>
    <property type="evidence" value="ECO:0007669"/>
    <property type="project" value="TreeGrafter"/>
</dbReference>
<dbReference type="Gene3D" id="3.40.50.10860">
    <property type="entry name" value="Leucine Dehydrogenase, chain A, domain 1"/>
    <property type="match status" value="1"/>
</dbReference>
<evidence type="ECO:0000259" key="4">
    <source>
        <dbReference type="Pfam" id="PF08501"/>
    </source>
</evidence>
<dbReference type="EMBL" id="VOOR01000024">
    <property type="protein sequence ID" value="TXB62780.1"/>
    <property type="molecule type" value="Genomic_DNA"/>
</dbReference>
<keyword evidence="6" id="KW-1185">Reference proteome</keyword>
<reference evidence="5 6" key="1">
    <citation type="submission" date="2019-08" db="EMBL/GenBank/DDBJ databases">
        <title>Genome of Phaeodactylibacter luteus.</title>
        <authorList>
            <person name="Bowman J.P."/>
        </authorList>
    </citation>
    <scope>NUCLEOTIDE SEQUENCE [LARGE SCALE GENOMIC DNA]</scope>
    <source>
        <strain evidence="5 6">KCTC 42180</strain>
    </source>
</reference>
<comment type="pathway">
    <text evidence="1">Metabolic intermediate biosynthesis; chorismate biosynthesis; chorismate from D-erythrose 4-phosphate and phosphoenolpyruvate: step 4/7.</text>
</comment>
<comment type="caution">
    <text evidence="5">The sequence shown here is derived from an EMBL/GenBank/DDBJ whole genome shotgun (WGS) entry which is preliminary data.</text>
</comment>
<dbReference type="CDD" id="cd01065">
    <property type="entry name" value="NAD_bind_Shikimate_DH"/>
    <property type="match status" value="1"/>
</dbReference>
<dbReference type="GO" id="GO:0050661">
    <property type="term" value="F:NADP binding"/>
    <property type="evidence" value="ECO:0007669"/>
    <property type="project" value="TreeGrafter"/>
</dbReference>
<sequence length="255" mass="27636">MAAADQYERLFGLIGYPLSHSFSKRYFNEKFAREGIAGAFYELFPLEQITAFPALLEAHPNLIGLNVTIPYKQAVIPYLDRLDEGAAQVGAVNTIVRRGGELVGYNTDVIGFEQSLCRWLQANGVKLDGLQALVLGTGGAARAVAYVLGRLGVAFQLVSRKKGEGQLAYSEIDEAVAKAHRLIVNTTPLGMSPNTEGCPALPYGAMGAGHFLYDLVYNPEETRFMGNGRLQGAKAMNGLEMLYGQAEAAWAIWNA</sequence>
<dbReference type="GO" id="GO:0004764">
    <property type="term" value="F:shikimate 3-dehydrogenase (NADP+) activity"/>
    <property type="evidence" value="ECO:0007669"/>
    <property type="project" value="InterPro"/>
</dbReference>
<keyword evidence="2" id="KW-0560">Oxidoreductase</keyword>
<dbReference type="InterPro" id="IPR013708">
    <property type="entry name" value="Shikimate_DH-bd_N"/>
</dbReference>
<proteinExistence type="predicted"/>
<protein>
    <submittedName>
        <fullName evidence="5">Shikimate dehydrogenase</fullName>
    </submittedName>
</protein>
<feature type="domain" description="Shikimate dehydrogenase substrate binding N-terminal" evidence="4">
    <location>
        <begin position="13"/>
        <end position="95"/>
    </location>
</feature>
<dbReference type="Gene3D" id="3.40.50.720">
    <property type="entry name" value="NAD(P)-binding Rossmann-like Domain"/>
    <property type="match status" value="1"/>
</dbReference>
<gene>
    <name evidence="5" type="ORF">FRY97_12530</name>
</gene>
<organism evidence="5 6">
    <name type="scientific">Phaeodactylibacter luteus</name>
    <dbReference type="NCBI Taxonomy" id="1564516"/>
    <lineage>
        <taxon>Bacteria</taxon>
        <taxon>Pseudomonadati</taxon>
        <taxon>Bacteroidota</taxon>
        <taxon>Saprospiria</taxon>
        <taxon>Saprospirales</taxon>
        <taxon>Haliscomenobacteraceae</taxon>
        <taxon>Phaeodactylibacter</taxon>
    </lineage>
</organism>
<dbReference type="InterPro" id="IPR036291">
    <property type="entry name" value="NAD(P)-bd_dom_sf"/>
</dbReference>
<dbReference type="SUPFAM" id="SSF53223">
    <property type="entry name" value="Aminoacid dehydrogenase-like, N-terminal domain"/>
    <property type="match status" value="1"/>
</dbReference>
<evidence type="ECO:0000313" key="6">
    <source>
        <dbReference type="Proteomes" id="UP000321580"/>
    </source>
</evidence>
<dbReference type="OrthoDB" id="9792692at2"/>
<evidence type="ECO:0000256" key="1">
    <source>
        <dbReference type="ARBA" id="ARBA00004871"/>
    </source>
</evidence>
<dbReference type="AlphaFoldDB" id="A0A5C6RMC5"/>
<evidence type="ECO:0000313" key="5">
    <source>
        <dbReference type="EMBL" id="TXB62780.1"/>
    </source>
</evidence>
<dbReference type="InterPro" id="IPR022893">
    <property type="entry name" value="Shikimate_DH_fam"/>
</dbReference>
<evidence type="ECO:0000256" key="2">
    <source>
        <dbReference type="ARBA" id="ARBA00023002"/>
    </source>
</evidence>
<dbReference type="Pfam" id="PF08501">
    <property type="entry name" value="Shikimate_dh_N"/>
    <property type="match status" value="1"/>
</dbReference>
<dbReference type="Proteomes" id="UP000321580">
    <property type="component" value="Unassembled WGS sequence"/>
</dbReference>
<name>A0A5C6RMC5_9BACT</name>
<dbReference type="PANTHER" id="PTHR21089:SF1">
    <property type="entry name" value="BIFUNCTIONAL 3-DEHYDROQUINATE DEHYDRATASE_SHIKIMATE DEHYDROGENASE, CHLOROPLASTIC"/>
    <property type="match status" value="1"/>
</dbReference>
<dbReference type="GO" id="GO:0009073">
    <property type="term" value="P:aromatic amino acid family biosynthetic process"/>
    <property type="evidence" value="ECO:0007669"/>
    <property type="project" value="UniProtKB-KW"/>
</dbReference>
<keyword evidence="3" id="KW-0057">Aromatic amino acid biosynthesis</keyword>
<dbReference type="PANTHER" id="PTHR21089">
    <property type="entry name" value="SHIKIMATE DEHYDROGENASE"/>
    <property type="match status" value="1"/>
</dbReference>
<keyword evidence="3" id="KW-0028">Amino-acid biosynthesis</keyword>
<dbReference type="RefSeq" id="WP_147167882.1">
    <property type="nucleotide sequence ID" value="NZ_VOOR01000024.1"/>
</dbReference>